<reference evidence="1 3" key="1">
    <citation type="journal article" date="2008" name="Science">
        <title>The Physcomitrella genome reveals evolutionary insights into the conquest of land by plants.</title>
        <authorList>
            <person name="Rensing S."/>
            <person name="Lang D."/>
            <person name="Zimmer A."/>
            <person name="Terry A."/>
            <person name="Salamov A."/>
            <person name="Shapiro H."/>
            <person name="Nishiyama T."/>
            <person name="Perroud P.-F."/>
            <person name="Lindquist E."/>
            <person name="Kamisugi Y."/>
            <person name="Tanahashi T."/>
            <person name="Sakakibara K."/>
            <person name="Fujita T."/>
            <person name="Oishi K."/>
            <person name="Shin-I T."/>
            <person name="Kuroki Y."/>
            <person name="Toyoda A."/>
            <person name="Suzuki Y."/>
            <person name="Hashimoto A."/>
            <person name="Yamaguchi K."/>
            <person name="Sugano A."/>
            <person name="Kohara Y."/>
            <person name="Fujiyama A."/>
            <person name="Anterola A."/>
            <person name="Aoki S."/>
            <person name="Ashton N."/>
            <person name="Barbazuk W.B."/>
            <person name="Barker E."/>
            <person name="Bennetzen J."/>
            <person name="Bezanilla M."/>
            <person name="Blankenship R."/>
            <person name="Cho S.H."/>
            <person name="Dutcher S."/>
            <person name="Estelle M."/>
            <person name="Fawcett J.A."/>
            <person name="Gundlach H."/>
            <person name="Hanada K."/>
            <person name="Heyl A."/>
            <person name="Hicks K.A."/>
            <person name="Hugh J."/>
            <person name="Lohr M."/>
            <person name="Mayer K."/>
            <person name="Melkozernov A."/>
            <person name="Murata T."/>
            <person name="Nelson D."/>
            <person name="Pils B."/>
            <person name="Prigge M."/>
            <person name="Reiss B."/>
            <person name="Renner T."/>
            <person name="Rombauts S."/>
            <person name="Rushton P."/>
            <person name="Sanderfoot A."/>
            <person name="Schween G."/>
            <person name="Shiu S.-H."/>
            <person name="Stueber K."/>
            <person name="Theodoulou F.L."/>
            <person name="Tu H."/>
            <person name="Van de Peer Y."/>
            <person name="Verrier P.J."/>
            <person name="Waters E."/>
            <person name="Wood A."/>
            <person name="Yang L."/>
            <person name="Cove D."/>
            <person name="Cuming A."/>
            <person name="Hasebe M."/>
            <person name="Lucas S."/>
            <person name="Mishler D.B."/>
            <person name="Reski R."/>
            <person name="Grigoriev I."/>
            <person name="Quatrano R.S."/>
            <person name="Boore J.L."/>
        </authorList>
    </citation>
    <scope>NUCLEOTIDE SEQUENCE [LARGE SCALE GENOMIC DNA]</scope>
    <source>
        <strain evidence="2 3">cv. Gransden 2004</strain>
    </source>
</reference>
<dbReference type="EnsemblPlants" id="Pp3c14_19481V3.1">
    <property type="protein sequence ID" value="PAC:32963302.CDS.1"/>
    <property type="gene ID" value="Pp3c14_19481"/>
</dbReference>
<dbReference type="Proteomes" id="UP000006727">
    <property type="component" value="Chromosome 14"/>
</dbReference>
<name>A0A2K1JIE4_PHYPA</name>
<dbReference type="AlphaFoldDB" id="A0A2K1JIE4"/>
<reference evidence="2" key="3">
    <citation type="submission" date="2020-12" db="UniProtKB">
        <authorList>
            <consortium name="EnsemblPlants"/>
        </authorList>
    </citation>
    <scope>IDENTIFICATION</scope>
</reference>
<evidence type="ECO:0000313" key="3">
    <source>
        <dbReference type="Proteomes" id="UP000006727"/>
    </source>
</evidence>
<protein>
    <submittedName>
        <fullName evidence="1 2">Uncharacterized protein</fullName>
    </submittedName>
</protein>
<dbReference type="Gramene" id="Pp3c14_19481V3.1">
    <property type="protein sequence ID" value="PAC:32963302.CDS.1"/>
    <property type="gene ID" value="Pp3c14_19481"/>
</dbReference>
<accession>A0A2K1JIE4</accession>
<organism evidence="1">
    <name type="scientific">Physcomitrium patens</name>
    <name type="common">Spreading-leaved earth moss</name>
    <name type="synonym">Physcomitrella patens</name>
    <dbReference type="NCBI Taxonomy" id="3218"/>
    <lineage>
        <taxon>Eukaryota</taxon>
        <taxon>Viridiplantae</taxon>
        <taxon>Streptophyta</taxon>
        <taxon>Embryophyta</taxon>
        <taxon>Bryophyta</taxon>
        <taxon>Bryophytina</taxon>
        <taxon>Bryopsida</taxon>
        <taxon>Funariidae</taxon>
        <taxon>Funariales</taxon>
        <taxon>Funariaceae</taxon>
        <taxon>Physcomitrium</taxon>
    </lineage>
</organism>
<keyword evidence="3" id="KW-1185">Reference proteome</keyword>
<gene>
    <name evidence="1" type="ORF">PHYPA_018728</name>
</gene>
<dbReference type="InParanoid" id="A0A2K1JIE4"/>
<dbReference type="EMBL" id="ABEU02000014">
    <property type="protein sequence ID" value="PNR41325.1"/>
    <property type="molecule type" value="Genomic_DNA"/>
</dbReference>
<proteinExistence type="predicted"/>
<evidence type="ECO:0000313" key="2">
    <source>
        <dbReference type="EnsemblPlants" id="PAC:32963302.CDS.1"/>
    </source>
</evidence>
<evidence type="ECO:0000313" key="1">
    <source>
        <dbReference type="EMBL" id="PNR41325.1"/>
    </source>
</evidence>
<sequence length="76" mass="8474">MAGKIGQTCYILFTFHTSKYLLNNSVLQSVLVVSDTVLIKVTAEQVGCANPPPHNTIKYSHCRCRLFLLLLPLLLN</sequence>
<reference evidence="1 3" key="2">
    <citation type="journal article" date="2018" name="Plant J.">
        <title>The Physcomitrella patens chromosome-scale assembly reveals moss genome structure and evolution.</title>
        <authorList>
            <person name="Lang D."/>
            <person name="Ullrich K.K."/>
            <person name="Murat F."/>
            <person name="Fuchs J."/>
            <person name="Jenkins J."/>
            <person name="Haas F.B."/>
            <person name="Piednoel M."/>
            <person name="Gundlach H."/>
            <person name="Van Bel M."/>
            <person name="Meyberg R."/>
            <person name="Vives C."/>
            <person name="Morata J."/>
            <person name="Symeonidi A."/>
            <person name="Hiss M."/>
            <person name="Muchero W."/>
            <person name="Kamisugi Y."/>
            <person name="Saleh O."/>
            <person name="Blanc G."/>
            <person name="Decker E.L."/>
            <person name="van Gessel N."/>
            <person name="Grimwood J."/>
            <person name="Hayes R.D."/>
            <person name="Graham S.W."/>
            <person name="Gunter L.E."/>
            <person name="McDaniel S.F."/>
            <person name="Hoernstein S.N.W."/>
            <person name="Larsson A."/>
            <person name="Li F.W."/>
            <person name="Perroud P.F."/>
            <person name="Phillips J."/>
            <person name="Ranjan P."/>
            <person name="Rokshar D.S."/>
            <person name="Rothfels C.J."/>
            <person name="Schneider L."/>
            <person name="Shu S."/>
            <person name="Stevenson D.W."/>
            <person name="Thummler F."/>
            <person name="Tillich M."/>
            <person name="Villarreal Aguilar J.C."/>
            <person name="Widiez T."/>
            <person name="Wong G.K."/>
            <person name="Wymore A."/>
            <person name="Zhang Y."/>
            <person name="Zimmer A.D."/>
            <person name="Quatrano R.S."/>
            <person name="Mayer K.F.X."/>
            <person name="Goodstein D."/>
            <person name="Casacuberta J.M."/>
            <person name="Vandepoele K."/>
            <person name="Reski R."/>
            <person name="Cuming A.C."/>
            <person name="Tuskan G.A."/>
            <person name="Maumus F."/>
            <person name="Salse J."/>
            <person name="Schmutz J."/>
            <person name="Rensing S.A."/>
        </authorList>
    </citation>
    <scope>NUCLEOTIDE SEQUENCE [LARGE SCALE GENOMIC DNA]</scope>
    <source>
        <strain evidence="2 3">cv. Gransden 2004</strain>
    </source>
</reference>